<evidence type="ECO:0000313" key="1">
    <source>
        <dbReference type="EMBL" id="TWH83142.1"/>
    </source>
</evidence>
<dbReference type="GeneID" id="65405000"/>
<protein>
    <submittedName>
        <fullName evidence="1">Uncharacterized protein</fullName>
    </submittedName>
</protein>
<proteinExistence type="predicted"/>
<dbReference type="Proteomes" id="UP000318667">
    <property type="component" value="Unassembled WGS sequence"/>
</dbReference>
<dbReference type="OrthoDB" id="9148571at2"/>
<accession>A0A562JIX8</accession>
<organism evidence="1 2">
    <name type="scientific">Cytobacillus oceanisediminis</name>
    <dbReference type="NCBI Taxonomy" id="665099"/>
    <lineage>
        <taxon>Bacteria</taxon>
        <taxon>Bacillati</taxon>
        <taxon>Bacillota</taxon>
        <taxon>Bacilli</taxon>
        <taxon>Bacillales</taxon>
        <taxon>Bacillaceae</taxon>
        <taxon>Cytobacillus</taxon>
    </lineage>
</organism>
<keyword evidence="2" id="KW-1185">Reference proteome</keyword>
<dbReference type="Gene3D" id="2.115.10.10">
    <property type="entry name" value="Tachylectin 2"/>
    <property type="match status" value="1"/>
</dbReference>
<comment type="caution">
    <text evidence="1">The sequence shown here is derived from an EMBL/GenBank/DDBJ whole genome shotgun (WGS) entry which is preliminary data.</text>
</comment>
<dbReference type="RefSeq" id="WP_144544062.1">
    <property type="nucleotide sequence ID" value="NZ_CBCSDC010000013.1"/>
</dbReference>
<reference evidence="1 2" key="1">
    <citation type="journal article" date="2015" name="Stand. Genomic Sci.">
        <title>Genomic Encyclopedia of Bacterial and Archaeal Type Strains, Phase III: the genomes of soil and plant-associated and newly described type strains.</title>
        <authorList>
            <person name="Whitman W.B."/>
            <person name="Woyke T."/>
            <person name="Klenk H.P."/>
            <person name="Zhou Y."/>
            <person name="Lilburn T.G."/>
            <person name="Beck B.J."/>
            <person name="De Vos P."/>
            <person name="Vandamme P."/>
            <person name="Eisen J.A."/>
            <person name="Garrity G."/>
            <person name="Hugenholtz P."/>
            <person name="Kyrpides N.C."/>
        </authorList>
    </citation>
    <scope>NUCLEOTIDE SEQUENCE [LARGE SCALE GENOMIC DNA]</scope>
    <source>
        <strain evidence="1 2">CGMCC 1.10115</strain>
    </source>
</reference>
<gene>
    <name evidence="1" type="ORF">IQ19_03877</name>
</gene>
<dbReference type="EMBL" id="VLKI01000013">
    <property type="protein sequence ID" value="TWH83142.1"/>
    <property type="molecule type" value="Genomic_DNA"/>
</dbReference>
<evidence type="ECO:0000313" key="2">
    <source>
        <dbReference type="Proteomes" id="UP000318667"/>
    </source>
</evidence>
<name>A0A562JIX8_9BACI</name>
<sequence>MSELMWVAVPGGTILRGEESDAVLRVLITPKLKGNSLASHGMENWPPQSLVNATLLVDLAEDINGELYTVEVKPPHIQAQPGVWEAFFGPNTIVTSPRKHDPNAPMVEVDSTSTKAETINHIFTTVAATDFRLDNYKEDQPILDEIIKKELINWVNEEQPVMALRPGEPSSNSPQNNRFTPPDFHRTIAILREHPAVLKALGLIIELRIPVSMLPTQFPEGIIRVRWTDVPAPLPPIISPWTKYNSMFLPGSTNNISAGLVTLTDDREETNEEGAPCWKVVTVDVDNGVKKLEAAARAISDKGDEEKTSVDTQTFMFPAMRTAGLMLLRCGRQADFEERRQAADINAQRNSMSEAVLTADDLVLGYRIDIKLQGRDWSSLHERDAKYTTASREGNEIVIGGGTVREEGHLKSHAAIRVENVLRSDEVVARWTGWSLSVPRPSFNSQADIKPLAHPDMPFKFDWKFSVPKGSLPLLRFTHTYRLRARVADIAGGGLALNNPDADRCFTKAVLYRRYEPVSPPDLLLPNELDQNTLSPGESINHLLIRSENDSNATESNTTRLLFAPKSSLTLAEQHNALEGMSVQQIVNLVKQAKEDANKFRSSNSDEVLLPDFAAGGVCVFPKEASLTRSESGDPEVIKTERSWSQPWPEFKPKEIVLRDRAPGETKILEWEPASHSEDQDISERLIVRLAKAEEITLDLSSFLKEDTLDHFEINESLSEISGITANEGRHPMVTPARTVTFTHAVRRPLSYPNGTLVVDRSEGMNYALLILDPRNHGIDPKSTVKLEITASWKEQNDNMTQEVVDYPVNVLNIDREDYYISDEIRHEFGDTKHRIVTYTLTAVSRFQQFFEEDNEEAFVARTVQSPISIPSSARPSPPMVVSTCPAFVWEENHEDGEDFSLNRRRKGGYLRIELKGSWNETGEGEQLAVLVWKDNNPPKEIEPFVTQAGRDPIYDAPYYGTTGPERWPKAADFTLASRESREVYLKEAGTNVLAVPHEPWNQDGRWFVDIAIPSLVENSYCPFVRLALARYQPNSLEGLEISSVVMTEMVQLLPERSLRVRRGPSTNSNGKSLFVSFSGPYLQAFDITLEQFKSPPGIDSNMVDLTYVNIANNNEGPNLEIPTWVQVNYQLGNWGMCGYENCPDKEILLDLGHTGKLRLRIQEKERGEVMGLEGYKYDAIGARTVYSDIVDLPENTLQEKKFLKIFHGGNGTTTNNNGLPLQGIFYGVMKNGDLIWNKYVGHGEEVGSTENTQSWDVNTGNPIGRGFNHMLHIFGCGDGVIMAIHPNGNLHWYCYNGNGESDVTGTLGWHPNSGNVIGSGWKNYRQIFVVPREGPSNDSAQLQIFAVAQNGDLHWYSYNGNGEQDPSGTQGWHQNSGNPIGNGWQNFKHIHGSGNVIFAVHEDGNLHWYSYSGNGKEDVSGTEGWNPNSGNRIGRGWQNMQHVFGGVSDDGGLGHMVMAVNLTGDLIWYRYTGQGESDVSGALGWDPTSGKYIGNSW</sequence>